<evidence type="ECO:0000256" key="3">
    <source>
        <dbReference type="ARBA" id="ARBA00022448"/>
    </source>
</evidence>
<protein>
    <submittedName>
        <fullName evidence="10">Outer membrane protein, RND efflux system</fullName>
    </submittedName>
</protein>
<evidence type="ECO:0000256" key="5">
    <source>
        <dbReference type="ARBA" id="ARBA00022692"/>
    </source>
</evidence>
<dbReference type="EMBL" id="CP000109">
    <property type="protein sequence ID" value="ABB41049.1"/>
    <property type="molecule type" value="Genomic_DNA"/>
</dbReference>
<dbReference type="eggNOG" id="COG1538">
    <property type="taxonomic scope" value="Bacteria"/>
</dbReference>
<feature type="signal peptide" evidence="9">
    <location>
        <begin position="1"/>
        <end position="31"/>
    </location>
</feature>
<keyword evidence="4" id="KW-1134">Transmembrane beta strand</keyword>
<dbReference type="GO" id="GO:0015288">
    <property type="term" value="F:porin activity"/>
    <property type="evidence" value="ECO:0007669"/>
    <property type="project" value="TreeGrafter"/>
</dbReference>
<keyword evidence="7" id="KW-0998">Cell outer membrane</keyword>
<evidence type="ECO:0000256" key="4">
    <source>
        <dbReference type="ARBA" id="ARBA00022452"/>
    </source>
</evidence>
<dbReference type="OrthoDB" id="13803at2"/>
<dbReference type="PANTHER" id="PTHR30026:SF21">
    <property type="entry name" value="SLR1270 PROTEIN"/>
    <property type="match status" value="1"/>
</dbReference>
<dbReference type="GO" id="GO:1990281">
    <property type="term" value="C:efflux pump complex"/>
    <property type="evidence" value="ECO:0007669"/>
    <property type="project" value="TreeGrafter"/>
</dbReference>
<feature type="coiled-coil region" evidence="8">
    <location>
        <begin position="360"/>
        <end position="412"/>
    </location>
</feature>
<evidence type="ECO:0000256" key="7">
    <source>
        <dbReference type="ARBA" id="ARBA00023237"/>
    </source>
</evidence>
<evidence type="ECO:0000313" key="10">
    <source>
        <dbReference type="EMBL" id="ABB41049.1"/>
    </source>
</evidence>
<reference evidence="10" key="1">
    <citation type="submission" date="2006-07" db="EMBL/GenBank/DDBJ databases">
        <title>Complete sequence of Thiomicrospira crunogena XCL-2.</title>
        <authorList>
            <consortium name="US DOE Joint Genome Institute"/>
            <person name="Copeland A."/>
            <person name="Lucas S."/>
            <person name="Lapidus A."/>
            <person name="Barry K."/>
            <person name="Detter J.C."/>
            <person name="Glavina del Rio T."/>
            <person name="Hammon N."/>
            <person name="Israni S."/>
            <person name="Dalin E."/>
            <person name="Tice H."/>
            <person name="Pitluck S."/>
            <person name="Chain P."/>
            <person name="Malfatti S."/>
            <person name="Shin M."/>
            <person name="Vergez L."/>
            <person name="Schmutz J."/>
            <person name="Larimer F."/>
            <person name="Land M."/>
            <person name="Hauser L."/>
            <person name="Kyrpides N."/>
            <person name="Lykidis A."/>
            <person name="Scott K.M."/>
            <person name="Sievert S."/>
            <person name="Kerfeld C."/>
            <person name="Freyermuth S."/>
            <person name="Dobrinski K."/>
            <person name="Boller A."/>
            <person name="Fitzpatrick K."/>
            <person name="Thoma P."/>
            <person name="Moore J."/>
            <person name="Richardson P."/>
        </authorList>
    </citation>
    <scope>NUCLEOTIDE SEQUENCE</scope>
    <source>
        <strain evidence="10">XCL-2</strain>
    </source>
</reference>
<keyword evidence="3" id="KW-0813">Transport</keyword>
<dbReference type="KEGG" id="tcx:Tcr_0453"/>
<comment type="similarity">
    <text evidence="2">Belongs to the outer membrane factor (OMF) (TC 1.B.17) family.</text>
</comment>
<name>Q31IH4_HYDCU</name>
<dbReference type="HOGENOM" id="CLU_012817_10_3_6"/>
<evidence type="ECO:0000256" key="6">
    <source>
        <dbReference type="ARBA" id="ARBA00023136"/>
    </source>
</evidence>
<keyword evidence="5" id="KW-0812">Transmembrane</keyword>
<evidence type="ECO:0000256" key="1">
    <source>
        <dbReference type="ARBA" id="ARBA00004442"/>
    </source>
</evidence>
<gene>
    <name evidence="10" type="ordered locus">Tcr_0453</name>
</gene>
<accession>Q31IH4</accession>
<dbReference type="GO" id="GO:0009279">
    <property type="term" value="C:cell outer membrane"/>
    <property type="evidence" value="ECO:0007669"/>
    <property type="project" value="UniProtKB-SubCell"/>
</dbReference>
<keyword evidence="8" id="KW-0175">Coiled coil</keyword>
<dbReference type="GO" id="GO:0015562">
    <property type="term" value="F:efflux transmembrane transporter activity"/>
    <property type="evidence" value="ECO:0007669"/>
    <property type="project" value="InterPro"/>
</dbReference>
<keyword evidence="6" id="KW-0472">Membrane</keyword>
<proteinExistence type="inferred from homology"/>
<dbReference type="InterPro" id="IPR051906">
    <property type="entry name" value="TolC-like"/>
</dbReference>
<dbReference type="PANTHER" id="PTHR30026">
    <property type="entry name" value="OUTER MEMBRANE PROTEIN TOLC"/>
    <property type="match status" value="1"/>
</dbReference>
<dbReference type="Gene3D" id="1.20.1600.10">
    <property type="entry name" value="Outer membrane efflux proteins (OEP)"/>
    <property type="match status" value="1"/>
</dbReference>
<organism evidence="10">
    <name type="scientific">Hydrogenovibrio crunogenus (strain DSM 25203 / XCL-2)</name>
    <name type="common">Thiomicrospira crunogena</name>
    <dbReference type="NCBI Taxonomy" id="317025"/>
    <lineage>
        <taxon>Bacteria</taxon>
        <taxon>Pseudomonadati</taxon>
        <taxon>Pseudomonadota</taxon>
        <taxon>Gammaproteobacteria</taxon>
        <taxon>Thiotrichales</taxon>
        <taxon>Piscirickettsiaceae</taxon>
        <taxon>Hydrogenovibrio</taxon>
    </lineage>
</organism>
<comment type="subcellular location">
    <subcellularLocation>
        <location evidence="1">Cell outer membrane</location>
    </subcellularLocation>
</comment>
<feature type="chain" id="PRO_5004220430" evidence="9">
    <location>
        <begin position="32"/>
        <end position="470"/>
    </location>
</feature>
<dbReference type="AlphaFoldDB" id="Q31IH4"/>
<dbReference type="SUPFAM" id="SSF56954">
    <property type="entry name" value="Outer membrane efflux proteins (OEP)"/>
    <property type="match status" value="1"/>
</dbReference>
<dbReference type="InterPro" id="IPR003423">
    <property type="entry name" value="OMP_efflux"/>
</dbReference>
<evidence type="ECO:0000256" key="2">
    <source>
        <dbReference type="ARBA" id="ARBA00007613"/>
    </source>
</evidence>
<evidence type="ECO:0000256" key="8">
    <source>
        <dbReference type="SAM" id="Coils"/>
    </source>
</evidence>
<keyword evidence="9" id="KW-0732">Signal</keyword>
<dbReference type="STRING" id="317025.Tcr_0453"/>
<evidence type="ECO:0000256" key="9">
    <source>
        <dbReference type="SAM" id="SignalP"/>
    </source>
</evidence>
<dbReference type="Pfam" id="PF02321">
    <property type="entry name" value="OEP"/>
    <property type="match status" value="2"/>
</dbReference>
<sequence>MKATSAPCHFKARTAFLPLAIWVALFSSAEAASLDFKACVETALGQNPEMEVSEYRLKQAEYALAESNANRMPQVTASFTGTNSNNALNVFGMKLSQRDAAFSDFGFNATSAAEFGAGNYAYKPDDLNNPGSHSDFNSRLEVMIPVWNGGKVSSYQNQAKAMIKAAQHGDKAVQQYLTYSVYQAYEGVHTARAFVSVTEQAVKASEAYVKTTQNLVDQGVVVRSELLSANVHLSEAKTALEKAKTQELIAKDNLKMLMAVDPNMPLEIGPRLDVSLPANSIEELTTMATSTNPKLEAQREEARSSRAAIDASKADQYPSFNIMARGEFNDDTVGFESSSYTVAGIVSWKITDFGITSNRVNQARAAARQKQAALRSQENQTRLAVLKSWRTLKVAEKQVASNRLAVEQAEEAQRLIMKRYKNGVSTMTEVLASQAQLDKARADLVQSIFEKNIHKAKLRLETGVMSIDQL</sequence>